<name>A0AAE7IGD8_9MONO</name>
<reference evidence="2" key="1">
    <citation type="journal article" date="2019" name="PLoS Pathog.">
        <title>Re-assessing the diversity of negative strand RNA viruses in insects.</title>
        <authorList>
            <person name="Kafer S."/>
            <person name="Paraskevopoulou S."/>
            <person name="Zirkel F."/>
            <person name="Wieseke N."/>
            <person name="Donath A."/>
            <person name="Petersen M."/>
            <person name="Jones T.C."/>
            <person name="Liu S."/>
            <person name="Zhou X."/>
            <person name="Middendorf M."/>
            <person name="Junglen S."/>
            <person name="Misof B."/>
            <person name="Drosten C."/>
        </authorList>
    </citation>
    <scope>NUCLEOTIDE SEQUENCE</scope>
    <source>
        <strain evidence="2">OKIAV104</strain>
    </source>
</reference>
<accession>A0AAE7IGD8</accession>
<keyword evidence="1" id="KW-1133">Transmembrane helix</keyword>
<proteinExistence type="predicted"/>
<organism evidence="2 3">
    <name type="scientific">Strepsipteran arli-related virus OKIAV104</name>
    <dbReference type="NCBI Taxonomy" id="2746355"/>
    <lineage>
        <taxon>Viruses</taxon>
        <taxon>Riboviria</taxon>
        <taxon>Orthornavirae</taxon>
        <taxon>Negarnaviricota</taxon>
        <taxon>Haploviricotina</taxon>
        <taxon>Monjiviricetes</taxon>
        <taxon>Mononegavirales</taxon>
        <taxon>Lispiviridae</taxon>
        <taxon>Stylovirus</taxon>
        <taxon>Stylovirus niederense</taxon>
    </lineage>
</organism>
<feature type="transmembrane region" description="Helical" evidence="1">
    <location>
        <begin position="565"/>
        <end position="585"/>
    </location>
</feature>
<dbReference type="EMBL" id="MT153499">
    <property type="protein sequence ID" value="QMP82290.1"/>
    <property type="molecule type" value="Viral_cRNA"/>
</dbReference>
<reference evidence="2" key="2">
    <citation type="submission" date="2020-03" db="EMBL/GenBank/DDBJ databases">
        <authorList>
            <person name="Kafer S."/>
            <person name="Paraskevopoulou S."/>
            <person name="Zirkel F."/>
            <person name="Wieseke N."/>
            <person name="Donath A."/>
            <person name="Petersen M."/>
            <person name="Jones T.C."/>
            <person name="Liu S."/>
            <person name="Zhou X."/>
            <person name="Middendorf M."/>
            <person name="Junglen S."/>
            <person name="Misof B."/>
            <person name="Drosten C."/>
        </authorList>
    </citation>
    <scope>NUCLEOTIDE SEQUENCE</scope>
    <source>
        <strain evidence="2">OKIAV104</strain>
    </source>
</reference>
<dbReference type="RefSeq" id="YP_010800578.1">
    <property type="nucleotide sequence ID" value="NC_076876.1"/>
</dbReference>
<dbReference type="GeneID" id="80539189"/>
<evidence type="ECO:0000313" key="3">
    <source>
        <dbReference type="Proteomes" id="UP000830924"/>
    </source>
</evidence>
<keyword evidence="1" id="KW-0472">Membrane</keyword>
<sequence>MFPPWILLSQLLYFANTICGRTLTRGPLKEDQFTSSGSNKIHASLYQSAGVYIDPKEDIYVSTGHLHIPIIVSVWSTLDTKKIDNMIQECRNSTGFDLEQFVTDVLIRHFDYNRYGMISEAGSLSSISERLNNEHLLMKTTISNIRRENSTIKGDIPMIGKGSRKSKSKREIVTLTMATIALSGLAVTALGLYNSYEGVKVRDLANDLESRMDTLSLQFLNISSNLENQIQNIDDIYLYVSNLREYLSNVARISDCKFLAINAQIEYITTRVAIEVNSLVRGINSLYKNELNSDMMPLSRFGQLILNLPQLHNTIYTSYPETIYKVAKTSLAKLNMKEMTVSYILSVPLISASKIGTSFNLIKFPVIIKDKLFIVRENTRRYMMVDNVHQVYPLDMTSCIDVSVFKICDVRDISYKNNICLKTLLVKESLSDCKFKLADTEYPIVQYVSTGCLVSITSESNLTLSTGSSLTNNGFLHQIYHKGHSIIHVPYTSGDGILVDGEYYKFPSILNHPSIRISQVNVSHYSHTDYPGLIPSVPIKHKSSGSIIYGNFRESTPTVYVIESVLIFSGIFACCLFMWIISNFIKSYLERRSPKA</sequence>
<dbReference type="Proteomes" id="UP000830924">
    <property type="component" value="Segment"/>
</dbReference>
<keyword evidence="3" id="KW-1185">Reference proteome</keyword>
<keyword evidence="1" id="KW-0812">Transmembrane</keyword>
<protein>
    <submittedName>
        <fullName evidence="2">Glycoprotein</fullName>
    </submittedName>
</protein>
<dbReference type="KEGG" id="vg:80539189"/>
<evidence type="ECO:0000256" key="1">
    <source>
        <dbReference type="SAM" id="Phobius"/>
    </source>
</evidence>
<evidence type="ECO:0000313" key="2">
    <source>
        <dbReference type="EMBL" id="QMP82290.1"/>
    </source>
</evidence>